<dbReference type="Pfam" id="PF00072">
    <property type="entry name" value="Response_reg"/>
    <property type="match status" value="1"/>
</dbReference>
<feature type="domain" description="PAS" evidence="11">
    <location>
        <begin position="164"/>
        <end position="202"/>
    </location>
</feature>
<dbReference type="InterPro" id="IPR036890">
    <property type="entry name" value="HATPase_C_sf"/>
</dbReference>
<dbReference type="PROSITE" id="PS50110">
    <property type="entry name" value="RESPONSE_REGULATORY"/>
    <property type="match status" value="1"/>
</dbReference>
<dbReference type="Gene3D" id="1.10.287.130">
    <property type="match status" value="1"/>
</dbReference>
<keyword evidence="3" id="KW-0808">Transferase</keyword>
<dbReference type="EC" id="2.7.13.3" evidence="2"/>
<evidence type="ECO:0000313" key="14">
    <source>
        <dbReference type="Proteomes" id="UP000095200"/>
    </source>
</evidence>
<evidence type="ECO:0000256" key="5">
    <source>
        <dbReference type="ARBA" id="ARBA00022777"/>
    </source>
</evidence>
<dbReference type="GO" id="GO:0000160">
    <property type="term" value="P:phosphorelay signal transduction system"/>
    <property type="evidence" value="ECO:0007669"/>
    <property type="project" value="UniProtKB-KW"/>
</dbReference>
<dbReference type="InterPro" id="IPR000014">
    <property type="entry name" value="PAS"/>
</dbReference>
<dbReference type="GO" id="GO:0005524">
    <property type="term" value="F:ATP binding"/>
    <property type="evidence" value="ECO:0007669"/>
    <property type="project" value="UniProtKB-KW"/>
</dbReference>
<sequence>MEQKHILIVDDEAAIRDMIVAMLGKYSAHVCAEAESADQARNLLAARPFDLMIVDIRLPEESGLDLARDCHTLHPHTAIITMTGFGNRTVAKEALEIGVYGHLNKPFGSDQLLIAVDNALKRMDLEKQRQMYLNELEQLVERRTAQLSKTLHRMEMMQKGLRESEWKYRSILENIQEAYFRVDMDGRILMTNPSGMALLGFSGIGELCGLDVEDMCGMDAKNFVIEPEQMRTLRAVLREQGKISNFELSLCRRDKSRFTGLANMQVVTDANGEQVAVEGTVIDITRRKEMESRVRASERNYRIIFERSPLGMLRLNSDGVIADCNETFVELMGASKEQLVGFNPAKNTSSKMRKIIARALGGEVSVYEDEYTSVTGGKTIELRAIMNPVTPGKTPTEVIAILEDIGVAKKAQQELVRSLEANKQLVDKIPSLLIQVAEGGTVLQWNPVAESVLGIPAEEVIGKPLQDIDLDWDREVLVRTMNQCLEQEEHIRLKSMTFHRADGYEGVLGLTVTPLSSGPVAQRSLLLMGADITERLNLETQLSHARKLESVGQLAAGIAHEINTPTQYISDNTHFFKDSFEDIREVVGAYRQLFDACAERDVEPALREHIEEALEEADWEFLEEEIPQAIDQSLEGLERVADIVRSMKDFSHPGTKEKTVTDINRALASTITVSRNVWKYVADLEENFDEALPPITCLPGEINQVFLNLITNAAHAIGDKVGDGSQGKGRITVTTRHDDAWVDVLIADTGAGIPEHIAHRVFDPFFTTKEVGRGTGQGLNICRMIVVEKHGGEIDFTTRPGEGTTFVVRLPRR</sequence>
<feature type="domain" description="PAC" evidence="12">
    <location>
        <begin position="244"/>
        <end position="296"/>
    </location>
</feature>
<dbReference type="SMART" id="SM00086">
    <property type="entry name" value="PAC"/>
    <property type="match status" value="1"/>
</dbReference>
<keyword evidence="14" id="KW-1185">Reference proteome</keyword>
<dbReference type="Pfam" id="PF08448">
    <property type="entry name" value="PAS_4"/>
    <property type="match status" value="1"/>
</dbReference>
<evidence type="ECO:0000256" key="6">
    <source>
        <dbReference type="ARBA" id="ARBA00022840"/>
    </source>
</evidence>
<dbReference type="SUPFAM" id="SSF52172">
    <property type="entry name" value="CheY-like"/>
    <property type="match status" value="1"/>
</dbReference>
<dbReference type="InterPro" id="IPR001789">
    <property type="entry name" value="Sig_transdc_resp-reg_receiver"/>
</dbReference>
<evidence type="ECO:0000256" key="2">
    <source>
        <dbReference type="ARBA" id="ARBA00012438"/>
    </source>
</evidence>
<dbReference type="SMART" id="SM00091">
    <property type="entry name" value="PAS"/>
    <property type="match status" value="3"/>
</dbReference>
<dbReference type="PRINTS" id="PR00344">
    <property type="entry name" value="BCTRLSENSOR"/>
</dbReference>
<dbReference type="EMBL" id="BDFE01000015">
    <property type="protein sequence ID" value="GAU08757.1"/>
    <property type="molecule type" value="Genomic_DNA"/>
</dbReference>
<dbReference type="InterPro" id="IPR011006">
    <property type="entry name" value="CheY-like_superfamily"/>
</dbReference>
<feature type="domain" description="PAS" evidence="11">
    <location>
        <begin position="297"/>
        <end position="341"/>
    </location>
</feature>
<dbReference type="InterPro" id="IPR001610">
    <property type="entry name" value="PAC"/>
</dbReference>
<keyword evidence="5 13" id="KW-0418">Kinase</keyword>
<dbReference type="PROSITE" id="PS50109">
    <property type="entry name" value="HIS_KIN"/>
    <property type="match status" value="1"/>
</dbReference>
<dbReference type="PROSITE" id="PS50113">
    <property type="entry name" value="PAC"/>
    <property type="match status" value="1"/>
</dbReference>
<keyword evidence="4" id="KW-0547">Nucleotide-binding</keyword>
<name>A0A194AFB1_9BACT</name>
<dbReference type="InterPro" id="IPR003594">
    <property type="entry name" value="HATPase_dom"/>
</dbReference>
<evidence type="ECO:0000259" key="11">
    <source>
        <dbReference type="PROSITE" id="PS50112"/>
    </source>
</evidence>
<dbReference type="InterPro" id="IPR000700">
    <property type="entry name" value="PAS-assoc_C"/>
</dbReference>
<organism evidence="13 14">
    <name type="scientific">Desulfoplanes formicivorans</name>
    <dbReference type="NCBI Taxonomy" id="1592317"/>
    <lineage>
        <taxon>Bacteria</taxon>
        <taxon>Pseudomonadati</taxon>
        <taxon>Thermodesulfobacteriota</taxon>
        <taxon>Desulfovibrionia</taxon>
        <taxon>Desulfovibrionales</taxon>
        <taxon>Desulfoplanaceae</taxon>
        <taxon>Desulfoplanes</taxon>
    </lineage>
</organism>
<dbReference type="InterPro" id="IPR035965">
    <property type="entry name" value="PAS-like_dom_sf"/>
</dbReference>
<accession>A0A194AFB1</accession>
<dbReference type="STRING" id="1592317.DPF_1473"/>
<dbReference type="SUPFAM" id="SSF55874">
    <property type="entry name" value="ATPase domain of HSP90 chaperone/DNA topoisomerase II/histidine kinase"/>
    <property type="match status" value="1"/>
</dbReference>
<dbReference type="PANTHER" id="PTHR43065">
    <property type="entry name" value="SENSOR HISTIDINE KINASE"/>
    <property type="match status" value="1"/>
</dbReference>
<dbReference type="PROSITE" id="PS50112">
    <property type="entry name" value="PAS"/>
    <property type="match status" value="3"/>
</dbReference>
<dbReference type="AlphaFoldDB" id="A0A194AFB1"/>
<proteinExistence type="predicted"/>
<reference evidence="14" key="1">
    <citation type="submission" date="2016-06" db="EMBL/GenBank/DDBJ databases">
        <title>Draft genome sequence of Desulfoplanes formicivorans strain Pf12B.</title>
        <authorList>
            <person name="Watanabe M."/>
            <person name="Kojima H."/>
            <person name="Fukui M."/>
        </authorList>
    </citation>
    <scope>NUCLEOTIDE SEQUENCE [LARGE SCALE GENOMIC DNA]</scope>
    <source>
        <strain evidence="14">Pf12B</strain>
    </source>
</reference>
<evidence type="ECO:0000256" key="7">
    <source>
        <dbReference type="ARBA" id="ARBA00023012"/>
    </source>
</evidence>
<dbReference type="SUPFAM" id="SSF55785">
    <property type="entry name" value="PYP-like sensor domain (PAS domain)"/>
    <property type="match status" value="3"/>
</dbReference>
<dbReference type="Gene3D" id="3.30.450.20">
    <property type="entry name" value="PAS domain"/>
    <property type="match status" value="3"/>
</dbReference>
<protein>
    <recommendedName>
        <fullName evidence="2">histidine kinase</fullName>
        <ecNumber evidence="2">2.7.13.3</ecNumber>
    </recommendedName>
</protein>
<keyword evidence="7" id="KW-0902">Two-component regulatory system</keyword>
<dbReference type="InterPro" id="IPR004358">
    <property type="entry name" value="Sig_transdc_His_kin-like_C"/>
</dbReference>
<dbReference type="CDD" id="cd00130">
    <property type="entry name" value="PAS"/>
    <property type="match status" value="3"/>
</dbReference>
<dbReference type="SMART" id="SM00387">
    <property type="entry name" value="HATPase_c"/>
    <property type="match status" value="1"/>
</dbReference>
<keyword evidence="8" id="KW-0597">Phosphoprotein</keyword>
<feature type="domain" description="PAS" evidence="11">
    <location>
        <begin position="418"/>
        <end position="488"/>
    </location>
</feature>
<keyword evidence="6" id="KW-0067">ATP-binding</keyword>
<evidence type="ECO:0000256" key="3">
    <source>
        <dbReference type="ARBA" id="ARBA00022679"/>
    </source>
</evidence>
<dbReference type="SMART" id="SM00448">
    <property type="entry name" value="REC"/>
    <property type="match status" value="1"/>
</dbReference>
<feature type="domain" description="Response regulatory" evidence="10">
    <location>
        <begin position="5"/>
        <end position="120"/>
    </location>
</feature>
<feature type="domain" description="Histidine kinase" evidence="9">
    <location>
        <begin position="557"/>
        <end position="813"/>
    </location>
</feature>
<evidence type="ECO:0000256" key="8">
    <source>
        <dbReference type="PROSITE-ProRule" id="PRU00169"/>
    </source>
</evidence>
<evidence type="ECO:0000256" key="1">
    <source>
        <dbReference type="ARBA" id="ARBA00000085"/>
    </source>
</evidence>
<gene>
    <name evidence="13" type="ORF">DPF_1473</name>
</gene>
<dbReference type="Gene3D" id="3.30.565.10">
    <property type="entry name" value="Histidine kinase-like ATPase, C-terminal domain"/>
    <property type="match status" value="1"/>
</dbReference>
<dbReference type="Pfam" id="PF02518">
    <property type="entry name" value="HATPase_c"/>
    <property type="match status" value="1"/>
</dbReference>
<dbReference type="InterPro" id="IPR005467">
    <property type="entry name" value="His_kinase_dom"/>
</dbReference>
<feature type="modified residue" description="4-aspartylphosphate" evidence="8">
    <location>
        <position position="55"/>
    </location>
</feature>
<evidence type="ECO:0000313" key="13">
    <source>
        <dbReference type="EMBL" id="GAU08757.1"/>
    </source>
</evidence>
<dbReference type="InterPro" id="IPR013656">
    <property type="entry name" value="PAS_4"/>
</dbReference>
<dbReference type="Proteomes" id="UP000095200">
    <property type="component" value="Unassembled WGS sequence"/>
</dbReference>
<evidence type="ECO:0000259" key="9">
    <source>
        <dbReference type="PROSITE" id="PS50109"/>
    </source>
</evidence>
<dbReference type="RefSeq" id="WP_176724199.1">
    <property type="nucleotide sequence ID" value="NZ_BDFE01000015.1"/>
</dbReference>
<dbReference type="PANTHER" id="PTHR43065:SF46">
    <property type="entry name" value="C4-DICARBOXYLATE TRANSPORT SENSOR PROTEIN DCTB"/>
    <property type="match status" value="1"/>
</dbReference>
<dbReference type="Gene3D" id="3.40.50.2300">
    <property type="match status" value="1"/>
</dbReference>
<comment type="caution">
    <text evidence="13">The sequence shown here is derived from an EMBL/GenBank/DDBJ whole genome shotgun (WGS) entry which is preliminary data.</text>
</comment>
<dbReference type="NCBIfam" id="TIGR00229">
    <property type="entry name" value="sensory_box"/>
    <property type="match status" value="3"/>
</dbReference>
<evidence type="ECO:0000256" key="4">
    <source>
        <dbReference type="ARBA" id="ARBA00022741"/>
    </source>
</evidence>
<comment type="catalytic activity">
    <reaction evidence="1">
        <text>ATP + protein L-histidine = ADP + protein N-phospho-L-histidine.</text>
        <dbReference type="EC" id="2.7.13.3"/>
    </reaction>
</comment>
<dbReference type="Pfam" id="PF13426">
    <property type="entry name" value="PAS_9"/>
    <property type="match status" value="2"/>
</dbReference>
<dbReference type="GO" id="GO:0004673">
    <property type="term" value="F:protein histidine kinase activity"/>
    <property type="evidence" value="ECO:0007669"/>
    <property type="project" value="UniProtKB-EC"/>
</dbReference>
<evidence type="ECO:0000259" key="10">
    <source>
        <dbReference type="PROSITE" id="PS50110"/>
    </source>
</evidence>
<evidence type="ECO:0000259" key="12">
    <source>
        <dbReference type="PROSITE" id="PS50113"/>
    </source>
</evidence>